<feature type="compositionally biased region" description="Polar residues" evidence="1">
    <location>
        <begin position="29"/>
        <end position="40"/>
    </location>
</feature>
<gene>
    <name evidence="2" type="ORF">PFISCL1PPCAC_15689</name>
</gene>
<dbReference type="Proteomes" id="UP001432322">
    <property type="component" value="Unassembled WGS sequence"/>
</dbReference>
<evidence type="ECO:0000313" key="3">
    <source>
        <dbReference type="Proteomes" id="UP001432322"/>
    </source>
</evidence>
<evidence type="ECO:0000256" key="1">
    <source>
        <dbReference type="SAM" id="MobiDB-lite"/>
    </source>
</evidence>
<accession>A0AAV5W076</accession>
<name>A0AAV5W076_9BILA</name>
<dbReference type="EMBL" id="BTSY01000004">
    <property type="protein sequence ID" value="GMT24392.1"/>
    <property type="molecule type" value="Genomic_DNA"/>
</dbReference>
<organism evidence="2 3">
    <name type="scientific">Pristionchus fissidentatus</name>
    <dbReference type="NCBI Taxonomy" id="1538716"/>
    <lineage>
        <taxon>Eukaryota</taxon>
        <taxon>Metazoa</taxon>
        <taxon>Ecdysozoa</taxon>
        <taxon>Nematoda</taxon>
        <taxon>Chromadorea</taxon>
        <taxon>Rhabditida</taxon>
        <taxon>Rhabditina</taxon>
        <taxon>Diplogasteromorpha</taxon>
        <taxon>Diplogasteroidea</taxon>
        <taxon>Neodiplogasteridae</taxon>
        <taxon>Pristionchus</taxon>
    </lineage>
</organism>
<evidence type="ECO:0000313" key="2">
    <source>
        <dbReference type="EMBL" id="GMT24392.1"/>
    </source>
</evidence>
<proteinExistence type="predicted"/>
<comment type="caution">
    <text evidence="2">The sequence shown here is derived from an EMBL/GenBank/DDBJ whole genome shotgun (WGS) entry which is preliminary data.</text>
</comment>
<protein>
    <submittedName>
        <fullName evidence="2">Uncharacterized protein</fullName>
    </submittedName>
</protein>
<keyword evidence="3" id="KW-1185">Reference proteome</keyword>
<sequence>MTKSSQPYVYKPRESKNLLPVKNEKPLSYANSGHVTSQKTRPAILSRPTAGKRSISSVLPEPESQFTSAAVHNSDSYCYSSQFRSSRHNSPSRPISPTLTSIAMERTVKRPPTTPSKNVPINLLDMISPNPKIGYTSTFYATALTDNSLLACTISAIRGPTTFPPSLSL</sequence>
<dbReference type="AlphaFoldDB" id="A0AAV5W076"/>
<reference evidence="2" key="1">
    <citation type="submission" date="2023-10" db="EMBL/GenBank/DDBJ databases">
        <title>Genome assembly of Pristionchus species.</title>
        <authorList>
            <person name="Yoshida K."/>
            <person name="Sommer R.J."/>
        </authorList>
    </citation>
    <scope>NUCLEOTIDE SEQUENCE</scope>
    <source>
        <strain evidence="2">RS5133</strain>
    </source>
</reference>
<feature type="region of interest" description="Disordered" evidence="1">
    <location>
        <begin position="1"/>
        <end position="62"/>
    </location>
</feature>